<reference evidence="2" key="1">
    <citation type="journal article" date="2019" name="Int. J. Syst. Evol. Microbiol.">
        <title>The Global Catalogue of Microorganisms (GCM) 10K type strain sequencing project: providing services to taxonomists for standard genome sequencing and annotation.</title>
        <authorList>
            <consortium name="The Broad Institute Genomics Platform"/>
            <consortium name="The Broad Institute Genome Sequencing Center for Infectious Disease"/>
            <person name="Wu L."/>
            <person name="Ma J."/>
        </authorList>
    </citation>
    <scope>NUCLEOTIDE SEQUENCE [LARGE SCALE GENOMIC DNA]</scope>
    <source>
        <strain evidence="2">NCAIM B.01391</strain>
    </source>
</reference>
<protein>
    <submittedName>
        <fullName evidence="1">Uncharacterized protein</fullName>
    </submittedName>
</protein>
<comment type="caution">
    <text evidence="1">The sequence shown here is derived from an EMBL/GenBank/DDBJ whole genome shotgun (WGS) entry which is preliminary data.</text>
</comment>
<sequence>MKSENEGGDTARTEARPSADHLARYQRSYRMTTDRPARFYWLWQEAMAHALLLEQQPERSYPQHGDLTGLQLAEGARATARFFAFLLAEAPARETEHFEAKIMVYEAMVFDEDEFRRSRTPWMVEAAMQQDAHELGINLTKVAVTPGTESRH</sequence>
<name>A0ABW0IZ84_9HYPH</name>
<gene>
    <name evidence="1" type="ORF">ACFPOB_21745</name>
</gene>
<dbReference type="RefSeq" id="WP_377800478.1">
    <property type="nucleotide sequence ID" value="NZ_JBHSLW010000036.1"/>
</dbReference>
<organism evidence="1 2">
    <name type="scientific">Bosea eneae</name>
    <dbReference type="NCBI Taxonomy" id="151454"/>
    <lineage>
        <taxon>Bacteria</taxon>
        <taxon>Pseudomonadati</taxon>
        <taxon>Pseudomonadota</taxon>
        <taxon>Alphaproteobacteria</taxon>
        <taxon>Hyphomicrobiales</taxon>
        <taxon>Boseaceae</taxon>
        <taxon>Bosea</taxon>
    </lineage>
</organism>
<evidence type="ECO:0000313" key="1">
    <source>
        <dbReference type="EMBL" id="MFC5422193.1"/>
    </source>
</evidence>
<proteinExistence type="predicted"/>
<accession>A0ABW0IZ84</accession>
<dbReference type="EMBL" id="JBHSLW010000036">
    <property type="protein sequence ID" value="MFC5422193.1"/>
    <property type="molecule type" value="Genomic_DNA"/>
</dbReference>
<dbReference type="Proteomes" id="UP001596053">
    <property type="component" value="Unassembled WGS sequence"/>
</dbReference>
<keyword evidence="2" id="KW-1185">Reference proteome</keyword>
<evidence type="ECO:0000313" key="2">
    <source>
        <dbReference type="Proteomes" id="UP001596053"/>
    </source>
</evidence>